<accession>M2QAD2</accession>
<sequence>MTVVRSCPSHEARTHARRRRAYHGQVFGLVGDALAPTGRRFPGAIPSALPCLAR</sequence>
<evidence type="ECO:0000313" key="1">
    <source>
        <dbReference type="EMBL" id="EMD28910.1"/>
    </source>
</evidence>
<reference evidence="1 2" key="1">
    <citation type="submission" date="2012-10" db="EMBL/GenBank/DDBJ databases">
        <title>Genome assembly of Amycolatopsis azurea DSM 43854.</title>
        <authorList>
            <person name="Khatri I."/>
            <person name="Kaur I."/>
            <person name="Subramanian S."/>
            <person name="Mayilraj S."/>
        </authorList>
    </citation>
    <scope>NUCLEOTIDE SEQUENCE [LARGE SCALE GENOMIC DNA]</scope>
    <source>
        <strain evidence="1 2">DSM 43854</strain>
    </source>
</reference>
<gene>
    <name evidence="1" type="ORF">C791_6898</name>
</gene>
<dbReference type="EMBL" id="ANMG01000007">
    <property type="protein sequence ID" value="EMD28910.1"/>
    <property type="molecule type" value="Genomic_DNA"/>
</dbReference>
<protein>
    <submittedName>
        <fullName evidence="1">Uncharacterized protein</fullName>
    </submittedName>
</protein>
<dbReference type="PATRIC" id="fig|1238180.3.peg.1238"/>
<comment type="caution">
    <text evidence="1">The sequence shown here is derived from an EMBL/GenBank/DDBJ whole genome shotgun (WGS) entry which is preliminary data.</text>
</comment>
<organism evidence="1 2">
    <name type="scientific">Amycolatopsis azurea DSM 43854</name>
    <dbReference type="NCBI Taxonomy" id="1238180"/>
    <lineage>
        <taxon>Bacteria</taxon>
        <taxon>Bacillati</taxon>
        <taxon>Actinomycetota</taxon>
        <taxon>Actinomycetes</taxon>
        <taxon>Pseudonocardiales</taxon>
        <taxon>Pseudonocardiaceae</taxon>
        <taxon>Amycolatopsis</taxon>
    </lineage>
</organism>
<proteinExistence type="predicted"/>
<dbReference type="Proteomes" id="UP000014137">
    <property type="component" value="Unassembled WGS sequence"/>
</dbReference>
<evidence type="ECO:0000313" key="2">
    <source>
        <dbReference type="Proteomes" id="UP000014137"/>
    </source>
</evidence>
<name>M2QAD2_9PSEU</name>
<dbReference type="AlphaFoldDB" id="M2QAD2"/>